<dbReference type="GO" id="GO:0019563">
    <property type="term" value="P:glycerol catabolic process"/>
    <property type="evidence" value="ECO:0007669"/>
    <property type="project" value="TreeGrafter"/>
</dbReference>
<dbReference type="SMART" id="SM01120">
    <property type="entry name" value="Dak2"/>
    <property type="match status" value="1"/>
</dbReference>
<dbReference type="NCBIfam" id="TIGR02365">
    <property type="entry name" value="dha_L_ycgS"/>
    <property type="match status" value="1"/>
</dbReference>
<keyword evidence="2 4" id="KW-0418">Kinase</keyword>
<dbReference type="SUPFAM" id="SSF101473">
    <property type="entry name" value="DhaL-like"/>
    <property type="match status" value="1"/>
</dbReference>
<dbReference type="InterPro" id="IPR050861">
    <property type="entry name" value="Dihydroxyacetone_Kinase"/>
</dbReference>
<dbReference type="PROSITE" id="PS51480">
    <property type="entry name" value="DHAL"/>
    <property type="match status" value="1"/>
</dbReference>
<dbReference type="GO" id="GO:0004371">
    <property type="term" value="F:glycerone kinase activity"/>
    <property type="evidence" value="ECO:0007669"/>
    <property type="project" value="InterPro"/>
</dbReference>
<evidence type="ECO:0000256" key="2">
    <source>
        <dbReference type="ARBA" id="ARBA00022777"/>
    </source>
</evidence>
<accession>A0A329R2S3</accession>
<dbReference type="InterPro" id="IPR012737">
    <property type="entry name" value="DhaK_L_YcgS"/>
</dbReference>
<organism evidence="4 5">
    <name type="scientific">Phytoactinopolyspora halophila</name>
    <dbReference type="NCBI Taxonomy" id="1981511"/>
    <lineage>
        <taxon>Bacteria</taxon>
        <taxon>Bacillati</taxon>
        <taxon>Actinomycetota</taxon>
        <taxon>Actinomycetes</taxon>
        <taxon>Jiangellales</taxon>
        <taxon>Jiangellaceae</taxon>
        <taxon>Phytoactinopolyspora</taxon>
    </lineage>
</organism>
<dbReference type="Gene3D" id="1.25.40.340">
    <property type="match status" value="1"/>
</dbReference>
<dbReference type="PANTHER" id="PTHR28629">
    <property type="entry name" value="TRIOKINASE/FMN CYCLASE"/>
    <property type="match status" value="1"/>
</dbReference>
<gene>
    <name evidence="4" type="primary">dhaL</name>
    <name evidence="4" type="ORF">DPM12_00660</name>
</gene>
<keyword evidence="1" id="KW-0808">Transferase</keyword>
<dbReference type="Proteomes" id="UP000250462">
    <property type="component" value="Unassembled WGS sequence"/>
</dbReference>
<keyword evidence="5" id="KW-1185">Reference proteome</keyword>
<evidence type="ECO:0000313" key="4">
    <source>
        <dbReference type="EMBL" id="RAW18944.1"/>
    </source>
</evidence>
<reference evidence="4 5" key="1">
    <citation type="submission" date="2018-06" db="EMBL/GenBank/DDBJ databases">
        <title>Phytoactinopolyspora halophila sp. nov., a novel halophilic actinomycete isolated from a saline soil in China.</title>
        <authorList>
            <person name="Tang S.-K."/>
        </authorList>
    </citation>
    <scope>NUCLEOTIDE SEQUENCE [LARGE SCALE GENOMIC DNA]</scope>
    <source>
        <strain evidence="4 5">YIM 96934</strain>
    </source>
</reference>
<comment type="caution">
    <text evidence="4">The sequence shown here is derived from an EMBL/GenBank/DDBJ whole genome shotgun (WGS) entry which is preliminary data.</text>
</comment>
<dbReference type="InterPro" id="IPR036117">
    <property type="entry name" value="DhaL_dom_sf"/>
</dbReference>
<sequence length="206" mass="21078">MDATTARAWIVRVAELIHANEQRLTDLDATIGDGDHGANMQRGVAAAVASLEEQEPEDAGKVLNSTGRELISKTGGASGPLYGTGFRRAGKELGDEVDVQAVARALEAMLRSIEELGGATQEEKTIVDALAPAVAAFQETSGQGGDLHAAASAAAEAAERGAAATIPLQARKGRASYLGERSIGHEDPGAASTALIIRALADVTAP</sequence>
<dbReference type="PANTHER" id="PTHR28629:SF4">
    <property type="entry name" value="TRIOKINASE_FMN CYCLASE"/>
    <property type="match status" value="1"/>
</dbReference>
<name>A0A329R2S3_9ACTN</name>
<evidence type="ECO:0000259" key="3">
    <source>
        <dbReference type="PROSITE" id="PS51480"/>
    </source>
</evidence>
<dbReference type="OrthoDB" id="9800291at2"/>
<dbReference type="Pfam" id="PF02734">
    <property type="entry name" value="Dak2"/>
    <property type="match status" value="1"/>
</dbReference>
<dbReference type="GO" id="GO:0005829">
    <property type="term" value="C:cytosol"/>
    <property type="evidence" value="ECO:0007669"/>
    <property type="project" value="TreeGrafter"/>
</dbReference>
<protein>
    <submittedName>
        <fullName evidence="4">Dihydroxyacetone kinase subunit L</fullName>
    </submittedName>
</protein>
<dbReference type="FunFam" id="1.25.40.340:FF:000002">
    <property type="entry name" value="Dihydroxyacetone kinase, L subunit"/>
    <property type="match status" value="1"/>
</dbReference>
<feature type="domain" description="DhaL" evidence="3">
    <location>
        <begin position="4"/>
        <end position="202"/>
    </location>
</feature>
<evidence type="ECO:0000313" key="5">
    <source>
        <dbReference type="Proteomes" id="UP000250462"/>
    </source>
</evidence>
<dbReference type="AlphaFoldDB" id="A0A329R2S3"/>
<proteinExistence type="predicted"/>
<evidence type="ECO:0000256" key="1">
    <source>
        <dbReference type="ARBA" id="ARBA00022679"/>
    </source>
</evidence>
<dbReference type="InterPro" id="IPR004007">
    <property type="entry name" value="DhaL_dom"/>
</dbReference>
<dbReference type="EMBL" id="QMIG01000001">
    <property type="protein sequence ID" value="RAW18944.1"/>
    <property type="molecule type" value="Genomic_DNA"/>
</dbReference>